<evidence type="ECO:0000313" key="3">
    <source>
        <dbReference type="Proteomes" id="UP000814176"/>
    </source>
</evidence>
<evidence type="ECO:0000259" key="1">
    <source>
        <dbReference type="PROSITE" id="PS50097"/>
    </source>
</evidence>
<dbReference type="Proteomes" id="UP000814176">
    <property type="component" value="Unassembled WGS sequence"/>
</dbReference>
<dbReference type="PROSITE" id="PS50097">
    <property type="entry name" value="BTB"/>
    <property type="match status" value="1"/>
</dbReference>
<feature type="non-terminal residue" evidence="2">
    <location>
        <position position="253"/>
    </location>
</feature>
<organism evidence="2 3">
    <name type="scientific">Rhodofomes roseus</name>
    <dbReference type="NCBI Taxonomy" id="34475"/>
    <lineage>
        <taxon>Eukaryota</taxon>
        <taxon>Fungi</taxon>
        <taxon>Dikarya</taxon>
        <taxon>Basidiomycota</taxon>
        <taxon>Agaricomycotina</taxon>
        <taxon>Agaricomycetes</taxon>
        <taxon>Polyporales</taxon>
        <taxon>Rhodofomes</taxon>
    </lineage>
</organism>
<evidence type="ECO:0000313" key="2">
    <source>
        <dbReference type="EMBL" id="KAH9835446.1"/>
    </source>
</evidence>
<dbReference type="InterPro" id="IPR000210">
    <property type="entry name" value="BTB/POZ_dom"/>
</dbReference>
<name>A0ABQ8KD71_9APHY</name>
<protein>
    <recommendedName>
        <fullName evidence="1">BTB domain-containing protein</fullName>
    </recommendedName>
</protein>
<accession>A0ABQ8KD71</accession>
<keyword evidence="3" id="KW-1185">Reference proteome</keyword>
<comment type="caution">
    <text evidence="2">The sequence shown here is derived from an EMBL/GenBank/DDBJ whole genome shotgun (WGS) entry which is preliminary data.</text>
</comment>
<reference evidence="2 3" key="1">
    <citation type="journal article" date="2021" name="Environ. Microbiol.">
        <title>Gene family expansions and transcriptome signatures uncover fungal adaptations to wood decay.</title>
        <authorList>
            <person name="Hage H."/>
            <person name="Miyauchi S."/>
            <person name="Viragh M."/>
            <person name="Drula E."/>
            <person name="Min B."/>
            <person name="Chaduli D."/>
            <person name="Navarro D."/>
            <person name="Favel A."/>
            <person name="Norest M."/>
            <person name="Lesage-Meessen L."/>
            <person name="Balint B."/>
            <person name="Merenyi Z."/>
            <person name="de Eugenio L."/>
            <person name="Morin E."/>
            <person name="Martinez A.T."/>
            <person name="Baldrian P."/>
            <person name="Stursova M."/>
            <person name="Martinez M.J."/>
            <person name="Novotny C."/>
            <person name="Magnuson J.K."/>
            <person name="Spatafora J.W."/>
            <person name="Maurice S."/>
            <person name="Pangilinan J."/>
            <person name="Andreopoulos W."/>
            <person name="LaButti K."/>
            <person name="Hundley H."/>
            <person name="Na H."/>
            <person name="Kuo A."/>
            <person name="Barry K."/>
            <person name="Lipzen A."/>
            <person name="Henrissat B."/>
            <person name="Riley R."/>
            <person name="Ahrendt S."/>
            <person name="Nagy L.G."/>
            <person name="Grigoriev I.V."/>
            <person name="Martin F."/>
            <person name="Rosso M.N."/>
        </authorList>
    </citation>
    <scope>NUCLEOTIDE SEQUENCE [LARGE SCALE GENOMIC DNA]</scope>
    <source>
        <strain evidence="2 3">CIRM-BRFM 1785</strain>
    </source>
</reference>
<dbReference type="GeneID" id="72001472"/>
<feature type="domain" description="BTB" evidence="1">
    <location>
        <begin position="29"/>
        <end position="101"/>
    </location>
</feature>
<gene>
    <name evidence="2" type="ORF">C8Q71DRAFT_710409</name>
</gene>
<proteinExistence type="predicted"/>
<dbReference type="EMBL" id="JADCUA010000013">
    <property type="protein sequence ID" value="KAH9835446.1"/>
    <property type="molecule type" value="Genomic_DNA"/>
</dbReference>
<sequence>MKRPRTDDVRGRDGHFVPTKDRNIWFDGGTVVLVADNIAFRLHKGLLSEFSAYFGRLFDEPQPAAPTEGFDGAQVVRLTDKAEDIARLLRLAIHGSKRLQASERVDFPLVASWIRMGHKYERQDICAKAMERLVSFFSDNLKEWLVAHASYGTPLISVMPEEAVGAVNLARLTGTLTILPSALYMCCQLSSKDLLRGVTLSDGTIEKLNEGDVERCFDAREEVMRQNINSMLRLWQPDTARACSTPTFCKHAL</sequence>
<dbReference type="RefSeq" id="XP_047777879.1">
    <property type="nucleotide sequence ID" value="XM_047920740.1"/>
</dbReference>